<evidence type="ECO:0000313" key="2">
    <source>
        <dbReference type="EMBL" id="KKK55472.1"/>
    </source>
</evidence>
<reference evidence="2" key="1">
    <citation type="journal article" date="2015" name="Nature">
        <title>Complex archaea that bridge the gap between prokaryotes and eukaryotes.</title>
        <authorList>
            <person name="Spang A."/>
            <person name="Saw J.H."/>
            <person name="Jorgensen S.L."/>
            <person name="Zaremba-Niedzwiedzka K."/>
            <person name="Martijn J."/>
            <person name="Lind A.E."/>
            <person name="van Eijk R."/>
            <person name="Schleper C."/>
            <person name="Guy L."/>
            <person name="Ettema T.J."/>
        </authorList>
    </citation>
    <scope>NUCLEOTIDE SEQUENCE</scope>
</reference>
<dbReference type="SUPFAM" id="SSF88697">
    <property type="entry name" value="PUA domain-like"/>
    <property type="match status" value="1"/>
</dbReference>
<dbReference type="InterPro" id="IPR015947">
    <property type="entry name" value="PUA-like_sf"/>
</dbReference>
<dbReference type="Gene3D" id="2.30.130.30">
    <property type="entry name" value="Hypothetical protein"/>
    <property type="match status" value="1"/>
</dbReference>
<gene>
    <name evidence="2" type="ORF">LCGC14_3074230</name>
</gene>
<dbReference type="AlphaFoldDB" id="A0A0F8WF75"/>
<dbReference type="CDD" id="cd06554">
    <property type="entry name" value="ASCH_ASC-1_like"/>
    <property type="match status" value="1"/>
</dbReference>
<evidence type="ECO:0000259" key="1">
    <source>
        <dbReference type="Pfam" id="PF04266"/>
    </source>
</evidence>
<sequence length="160" mass="17783">MKVLSLWQPWASAIARGAKTIETRHWATSYRGPLAIHAAKRKVKYELIDIGSCWNWCAALGITMGSGYLGDSLPFGAIVAVCTLVDCKSTESFTQGELDTHHCPPVATAPNSIYTWTERMMGDFSLGRFGWVLKDIRPLPEPIPYRGQQGLFEIPDELIL</sequence>
<accession>A0A0F8WF75</accession>
<dbReference type="EMBL" id="LAZR01065473">
    <property type="protein sequence ID" value="KKK55472.1"/>
    <property type="molecule type" value="Genomic_DNA"/>
</dbReference>
<protein>
    <recommendedName>
        <fullName evidence="1">ASCH domain-containing protein</fullName>
    </recommendedName>
</protein>
<comment type="caution">
    <text evidence="2">The sequence shown here is derived from an EMBL/GenBank/DDBJ whole genome shotgun (WGS) entry which is preliminary data.</text>
</comment>
<dbReference type="InterPro" id="IPR007374">
    <property type="entry name" value="ASCH_domain"/>
</dbReference>
<name>A0A0F8WF75_9ZZZZ</name>
<organism evidence="2">
    <name type="scientific">marine sediment metagenome</name>
    <dbReference type="NCBI Taxonomy" id="412755"/>
    <lineage>
        <taxon>unclassified sequences</taxon>
        <taxon>metagenomes</taxon>
        <taxon>ecological metagenomes</taxon>
    </lineage>
</organism>
<proteinExistence type="predicted"/>
<dbReference type="Pfam" id="PF04266">
    <property type="entry name" value="ASCH"/>
    <property type="match status" value="1"/>
</dbReference>
<feature type="domain" description="ASCH" evidence="1">
    <location>
        <begin position="4"/>
        <end position="90"/>
    </location>
</feature>